<evidence type="ECO:0000313" key="2">
    <source>
        <dbReference type="Proteomes" id="UP001190700"/>
    </source>
</evidence>
<name>A0AAE0LAQ0_9CHLO</name>
<dbReference type="PANTHER" id="PTHR14187">
    <property type="entry name" value="ALPHA KINASE/ELONGATION FACTOR 2 KINASE"/>
    <property type="match status" value="1"/>
</dbReference>
<dbReference type="EMBL" id="LGRX02005759">
    <property type="protein sequence ID" value="KAK3277925.1"/>
    <property type="molecule type" value="Genomic_DNA"/>
</dbReference>
<keyword evidence="2" id="KW-1185">Reference proteome</keyword>
<gene>
    <name evidence="1" type="ORF">CYMTET_14103</name>
</gene>
<dbReference type="PANTHER" id="PTHR14187:SF5">
    <property type="entry name" value="HEAT SHOCK 70 KDA PROTEIN 12A"/>
    <property type="match status" value="1"/>
</dbReference>
<sequence>MRGAVTYGLDTDRIKARIMRRTYGVKTQIQFNARLHDELHRVWCKKRERFQCRDAFLQYVSAGEEISAEAVVKKTLKKSHPTQSMVNLHILSSEDGNPIYADDPNVREEAIIQIPVDDAMDNQYECEFLFGSTTLEVAATEVETGITKVVEVDFERSQEVGGG</sequence>
<protein>
    <submittedName>
        <fullName evidence="1">Uncharacterized protein</fullName>
    </submittedName>
</protein>
<dbReference type="Proteomes" id="UP001190700">
    <property type="component" value="Unassembled WGS sequence"/>
</dbReference>
<dbReference type="AlphaFoldDB" id="A0AAE0LAQ0"/>
<comment type="caution">
    <text evidence="1">The sequence shown here is derived from an EMBL/GenBank/DDBJ whole genome shotgun (WGS) entry which is preliminary data.</text>
</comment>
<proteinExistence type="predicted"/>
<evidence type="ECO:0000313" key="1">
    <source>
        <dbReference type="EMBL" id="KAK3277925.1"/>
    </source>
</evidence>
<reference evidence="1 2" key="1">
    <citation type="journal article" date="2015" name="Genome Biol. Evol.">
        <title>Comparative Genomics of a Bacterivorous Green Alga Reveals Evolutionary Causalities and Consequences of Phago-Mixotrophic Mode of Nutrition.</title>
        <authorList>
            <person name="Burns J.A."/>
            <person name="Paasch A."/>
            <person name="Narechania A."/>
            <person name="Kim E."/>
        </authorList>
    </citation>
    <scope>NUCLEOTIDE SEQUENCE [LARGE SCALE GENOMIC DNA]</scope>
    <source>
        <strain evidence="1 2">PLY_AMNH</strain>
    </source>
</reference>
<organism evidence="1 2">
    <name type="scientific">Cymbomonas tetramitiformis</name>
    <dbReference type="NCBI Taxonomy" id="36881"/>
    <lineage>
        <taxon>Eukaryota</taxon>
        <taxon>Viridiplantae</taxon>
        <taxon>Chlorophyta</taxon>
        <taxon>Pyramimonadophyceae</taxon>
        <taxon>Pyramimonadales</taxon>
        <taxon>Pyramimonadaceae</taxon>
        <taxon>Cymbomonas</taxon>
    </lineage>
</organism>
<accession>A0AAE0LAQ0</accession>